<dbReference type="eggNOG" id="COG4301">
    <property type="taxonomic scope" value="Bacteria"/>
</dbReference>
<evidence type="ECO:0000259" key="3">
    <source>
        <dbReference type="Pfam" id="PF10017"/>
    </source>
</evidence>
<dbReference type="AlphaFoldDB" id="A0A0P7XMZ2"/>
<dbReference type="PIRSF" id="PIRSF018005">
    <property type="entry name" value="UCP018005"/>
    <property type="match status" value="1"/>
</dbReference>
<reference evidence="4 5" key="1">
    <citation type="submission" date="2015-09" db="EMBL/GenBank/DDBJ databases">
        <title>Identification and resolution of microdiversity through metagenomic sequencing of parallel consortia.</title>
        <authorList>
            <person name="Nelson W.C."/>
            <person name="Romine M.F."/>
            <person name="Lindemann S.R."/>
        </authorList>
    </citation>
    <scope>NUCLEOTIDE SEQUENCE [LARGE SCALE GENOMIC DNA]</scope>
    <source>
        <strain evidence="4">HL-49</strain>
    </source>
</reference>
<dbReference type="InterPro" id="IPR035094">
    <property type="entry name" value="EgtD"/>
</dbReference>
<dbReference type="GO" id="GO:0008168">
    <property type="term" value="F:methyltransferase activity"/>
    <property type="evidence" value="ECO:0007669"/>
    <property type="project" value="UniProtKB-KW"/>
</dbReference>
<feature type="domain" description="Histidine-specific methyltransferase SAM-dependent" evidence="3">
    <location>
        <begin position="13"/>
        <end position="320"/>
    </location>
</feature>
<dbReference type="InterPro" id="IPR051128">
    <property type="entry name" value="EgtD_Methyltrsf_superfamily"/>
</dbReference>
<dbReference type="PANTHER" id="PTHR43397">
    <property type="entry name" value="ERGOTHIONEINE BIOSYNTHESIS PROTEIN 1"/>
    <property type="match status" value="1"/>
</dbReference>
<dbReference type="PANTHER" id="PTHR43397:SF1">
    <property type="entry name" value="ERGOTHIONEINE BIOSYNTHESIS PROTEIN 1"/>
    <property type="match status" value="1"/>
</dbReference>
<organism evidence="4 5">
    <name type="scientific">Algoriphagus marincola HL-49</name>
    <dbReference type="NCBI Taxonomy" id="1305737"/>
    <lineage>
        <taxon>Bacteria</taxon>
        <taxon>Pseudomonadati</taxon>
        <taxon>Bacteroidota</taxon>
        <taxon>Cytophagia</taxon>
        <taxon>Cytophagales</taxon>
        <taxon>Cyclobacteriaceae</taxon>
        <taxon>Algoriphagus</taxon>
    </lineage>
</organism>
<dbReference type="Gene3D" id="3.40.50.150">
    <property type="entry name" value="Vaccinia Virus protein VP39"/>
    <property type="match status" value="1"/>
</dbReference>
<accession>A0A0P7XMZ2</accession>
<dbReference type="SUPFAM" id="SSF53335">
    <property type="entry name" value="S-adenosyl-L-methionine-dependent methyltransferases"/>
    <property type="match status" value="1"/>
</dbReference>
<dbReference type="Proteomes" id="UP000050421">
    <property type="component" value="Unassembled WGS sequence"/>
</dbReference>
<dbReference type="Pfam" id="PF10017">
    <property type="entry name" value="Methyltransf_33"/>
    <property type="match status" value="1"/>
</dbReference>
<name>A0A0P7XMZ2_9BACT</name>
<dbReference type="InterPro" id="IPR029063">
    <property type="entry name" value="SAM-dependent_MTases_sf"/>
</dbReference>
<comment type="caution">
    <text evidence="4">The sequence shown here is derived from an EMBL/GenBank/DDBJ whole genome shotgun (WGS) entry which is preliminary data.</text>
</comment>
<proteinExistence type="predicted"/>
<sequence length="322" mass="37282">MTNSDSKKNAFLSEVLSGLNQYPKRLSSKYFYDEKGDKLFQKIMSLPEYYLTRKEFEILERQHEVIFSAILKVTHDFNLVELGAGDGLKTRILLRYLKSKPDVNFTYFPVDFSGSVLMELEEKTIRELPGIDIKPLQSSYREAMKLRPWENGKPTLILFLGSNIGNFDLEEAKDILNQIAAGCQTHDWVLLGIDLKKDPEIILKAYNDSHGVTKEFNFNLLDRINRELSANFDRNNFKHWPTYNPITGECRSYLVSLKNQQVTFSEAGKIISFEAFEPIWTETSRKYGISEIESLAANAGFKVVEFFNDTEDYFTDVLWQRV</sequence>
<dbReference type="GO" id="GO:0032259">
    <property type="term" value="P:methylation"/>
    <property type="evidence" value="ECO:0007669"/>
    <property type="project" value="UniProtKB-KW"/>
</dbReference>
<keyword evidence="1 4" id="KW-0489">Methyltransferase</keyword>
<dbReference type="PATRIC" id="fig|1305737.6.peg.405"/>
<evidence type="ECO:0000256" key="2">
    <source>
        <dbReference type="ARBA" id="ARBA00022679"/>
    </source>
</evidence>
<keyword evidence="2 4" id="KW-0808">Transferase</keyword>
<protein>
    <submittedName>
        <fullName evidence="4">Ergothioneine biosynthesis methyltransferase EgtD</fullName>
    </submittedName>
</protein>
<dbReference type="NCBIfam" id="TIGR03438">
    <property type="entry name" value="egtD_ergothio"/>
    <property type="match status" value="1"/>
</dbReference>
<evidence type="ECO:0000313" key="5">
    <source>
        <dbReference type="Proteomes" id="UP000050421"/>
    </source>
</evidence>
<evidence type="ECO:0000256" key="1">
    <source>
        <dbReference type="ARBA" id="ARBA00022603"/>
    </source>
</evidence>
<dbReference type="OrthoDB" id="5289726at2"/>
<dbReference type="EMBL" id="LJXT01000157">
    <property type="protein sequence ID" value="KPQ08745.1"/>
    <property type="molecule type" value="Genomic_DNA"/>
</dbReference>
<dbReference type="InterPro" id="IPR017804">
    <property type="entry name" value="MeTrfase_EgtD-like"/>
</dbReference>
<evidence type="ECO:0000313" key="4">
    <source>
        <dbReference type="EMBL" id="KPQ08745.1"/>
    </source>
</evidence>
<gene>
    <name evidence="4" type="primary">egtD</name>
    <name evidence="4" type="ORF">HLUCCX10_16945</name>
</gene>
<dbReference type="InterPro" id="IPR019257">
    <property type="entry name" value="MeTrfase_dom"/>
</dbReference>
<dbReference type="STRING" id="1305737.GCA_000526355_00959"/>